<accession>A0A0K9GN71</accession>
<dbReference type="STRING" id="1679170.AC625_00005"/>
<reference evidence="2" key="1">
    <citation type="submission" date="2015-07" db="EMBL/GenBank/DDBJ databases">
        <title>Genome sequencing project for genomic taxonomy and phylogenomics of Bacillus-like bacteria.</title>
        <authorList>
            <person name="Liu B."/>
            <person name="Wang J."/>
            <person name="Zhu Y."/>
            <person name="Liu G."/>
            <person name="Chen Q."/>
            <person name="Chen Z."/>
            <person name="Lan J."/>
            <person name="Che J."/>
            <person name="Ge C."/>
            <person name="Shi H."/>
            <person name="Pan Z."/>
            <person name="Liu X."/>
        </authorList>
    </citation>
    <scope>NUCLEOTIDE SEQUENCE [LARGE SCALE GENOMIC DNA]</scope>
    <source>
        <strain evidence="2">FJAT-27997</strain>
    </source>
</reference>
<gene>
    <name evidence="1" type="ORF">AC625_00005</name>
</gene>
<proteinExistence type="predicted"/>
<dbReference type="Proteomes" id="UP000037146">
    <property type="component" value="Unassembled WGS sequence"/>
</dbReference>
<sequence>MHPYPMSFATIITLSESPSSRGVKLTTKLLEKTYTLFKKRPATNSWSFELVSSVLPSSASEGQ</sequence>
<protein>
    <submittedName>
        <fullName evidence="1">Uncharacterized protein</fullName>
    </submittedName>
</protein>
<evidence type="ECO:0000313" key="2">
    <source>
        <dbReference type="Proteomes" id="UP000037146"/>
    </source>
</evidence>
<keyword evidence="2" id="KW-1185">Reference proteome</keyword>
<dbReference type="EMBL" id="LFZW01000001">
    <property type="protein sequence ID" value="KMY48124.1"/>
    <property type="molecule type" value="Genomic_DNA"/>
</dbReference>
<evidence type="ECO:0000313" key="1">
    <source>
        <dbReference type="EMBL" id="KMY48124.1"/>
    </source>
</evidence>
<dbReference type="PATRIC" id="fig|1679170.3.peg.1"/>
<organism evidence="1 2">
    <name type="scientific">Peribacillus loiseleuriae</name>
    <dbReference type="NCBI Taxonomy" id="1679170"/>
    <lineage>
        <taxon>Bacteria</taxon>
        <taxon>Bacillati</taxon>
        <taxon>Bacillota</taxon>
        <taxon>Bacilli</taxon>
        <taxon>Bacillales</taxon>
        <taxon>Bacillaceae</taxon>
        <taxon>Peribacillus</taxon>
    </lineage>
</organism>
<name>A0A0K9GN71_9BACI</name>
<comment type="caution">
    <text evidence="1">The sequence shown here is derived from an EMBL/GenBank/DDBJ whole genome shotgun (WGS) entry which is preliminary data.</text>
</comment>
<dbReference type="AlphaFoldDB" id="A0A0K9GN71"/>